<protein>
    <recommendedName>
        <fullName evidence="4">GIY-YIG domain-containing protein</fullName>
    </recommendedName>
</protein>
<name>A0ABZ0RGL6_9BACT</name>
<organism evidence="2 3">
    <name type="scientific">Coraliomargarita algicola</name>
    <dbReference type="NCBI Taxonomy" id="3092156"/>
    <lineage>
        <taxon>Bacteria</taxon>
        <taxon>Pseudomonadati</taxon>
        <taxon>Verrucomicrobiota</taxon>
        <taxon>Opitutia</taxon>
        <taxon>Puniceicoccales</taxon>
        <taxon>Coraliomargaritaceae</taxon>
        <taxon>Coraliomargarita</taxon>
    </lineage>
</organism>
<evidence type="ECO:0008006" key="4">
    <source>
        <dbReference type="Google" id="ProtNLM"/>
    </source>
</evidence>
<accession>A0ABZ0RGL6</accession>
<evidence type="ECO:0000256" key="1">
    <source>
        <dbReference type="SAM" id="Phobius"/>
    </source>
</evidence>
<keyword evidence="3" id="KW-1185">Reference proteome</keyword>
<keyword evidence="1" id="KW-1133">Transmembrane helix</keyword>
<dbReference type="EMBL" id="CP138858">
    <property type="protein sequence ID" value="WPJ94356.1"/>
    <property type="molecule type" value="Genomic_DNA"/>
</dbReference>
<reference evidence="2 3" key="1">
    <citation type="submission" date="2023-11" db="EMBL/GenBank/DDBJ databases">
        <title>Coraliomargarita sp. nov., isolated from marine algae.</title>
        <authorList>
            <person name="Lee J.K."/>
            <person name="Baek J.H."/>
            <person name="Kim J.M."/>
            <person name="Choi D.G."/>
            <person name="Jeon C.O."/>
        </authorList>
    </citation>
    <scope>NUCLEOTIDE SEQUENCE [LARGE SCALE GENOMIC DNA]</scope>
    <source>
        <strain evidence="2 3">J2-16</strain>
    </source>
</reference>
<dbReference type="Proteomes" id="UP001324993">
    <property type="component" value="Chromosome"/>
</dbReference>
<keyword evidence="1" id="KW-0812">Transmembrane</keyword>
<feature type="transmembrane region" description="Helical" evidence="1">
    <location>
        <begin position="49"/>
        <end position="66"/>
    </location>
</feature>
<evidence type="ECO:0000313" key="3">
    <source>
        <dbReference type="Proteomes" id="UP001324993"/>
    </source>
</evidence>
<keyword evidence="1" id="KW-0472">Membrane</keyword>
<gene>
    <name evidence="2" type="ORF">SH580_13015</name>
</gene>
<sequence length="173" mass="19768">MHYVYLIRSDSHPKQSYVGYSTDLRKRLHTAKILTSDQGRTTVPLMRQIKALIYALLGGMVAWGYWQRGSVGMTIFIAIFTLAMIALTLSTIGRMRISWNKEGITLAAFPKKPKLIRWEDLEKISLDHLGYHISASSGRFKIRQKSMPEDLLKRIKENIRINKSPSNSKTSNS</sequence>
<dbReference type="RefSeq" id="WP_319831290.1">
    <property type="nucleotide sequence ID" value="NZ_CP138858.1"/>
</dbReference>
<proteinExistence type="predicted"/>
<feature type="transmembrane region" description="Helical" evidence="1">
    <location>
        <begin position="72"/>
        <end position="92"/>
    </location>
</feature>
<evidence type="ECO:0000313" key="2">
    <source>
        <dbReference type="EMBL" id="WPJ94356.1"/>
    </source>
</evidence>